<accession>A0ABP8VNR9</accession>
<dbReference type="RefSeq" id="WP_345262035.1">
    <property type="nucleotide sequence ID" value="NZ_BAABIM010000001.1"/>
</dbReference>
<dbReference type="InterPro" id="IPR003344">
    <property type="entry name" value="Big_1_dom"/>
</dbReference>
<dbReference type="PROSITE" id="PS51127">
    <property type="entry name" value="BIG1"/>
    <property type="match status" value="1"/>
</dbReference>
<feature type="region of interest" description="Disordered" evidence="2">
    <location>
        <begin position="1"/>
        <end position="25"/>
    </location>
</feature>
<dbReference type="EMBL" id="BAABIM010000001">
    <property type="protein sequence ID" value="GAA4668500.1"/>
    <property type="molecule type" value="Genomic_DNA"/>
</dbReference>
<comment type="caution">
    <text evidence="4">The sequence shown here is derived from an EMBL/GenBank/DDBJ whole genome shotgun (WGS) entry which is preliminary data.</text>
</comment>
<feature type="compositionally biased region" description="Basic residues" evidence="2">
    <location>
        <begin position="1"/>
        <end position="10"/>
    </location>
</feature>
<dbReference type="Pfam" id="PF02369">
    <property type="entry name" value="Big_1"/>
    <property type="match status" value="1"/>
</dbReference>
<reference evidence="5" key="1">
    <citation type="journal article" date="2019" name="Int. J. Syst. Evol. Microbiol.">
        <title>The Global Catalogue of Microorganisms (GCM) 10K type strain sequencing project: providing services to taxonomists for standard genome sequencing and annotation.</title>
        <authorList>
            <consortium name="The Broad Institute Genomics Platform"/>
            <consortium name="The Broad Institute Genome Sequencing Center for Infectious Disease"/>
            <person name="Wu L."/>
            <person name="Ma J."/>
        </authorList>
    </citation>
    <scope>NUCLEOTIDE SEQUENCE [LARGE SCALE GENOMIC DNA]</scope>
    <source>
        <strain evidence="5">JCM 18127</strain>
    </source>
</reference>
<evidence type="ECO:0000313" key="5">
    <source>
        <dbReference type="Proteomes" id="UP001500621"/>
    </source>
</evidence>
<keyword evidence="5" id="KW-1185">Reference proteome</keyword>
<dbReference type="Gene3D" id="2.60.40.10">
    <property type="entry name" value="Immunoglobulins"/>
    <property type="match status" value="1"/>
</dbReference>
<dbReference type="Proteomes" id="UP001500621">
    <property type="component" value="Unassembled WGS sequence"/>
</dbReference>
<dbReference type="SUPFAM" id="SSF49373">
    <property type="entry name" value="Invasin/intimin cell-adhesion fragments"/>
    <property type="match status" value="1"/>
</dbReference>
<evidence type="ECO:0000256" key="1">
    <source>
        <dbReference type="ARBA" id="ARBA00010116"/>
    </source>
</evidence>
<evidence type="ECO:0000256" key="2">
    <source>
        <dbReference type="SAM" id="MobiDB-lite"/>
    </source>
</evidence>
<dbReference type="InterPro" id="IPR013783">
    <property type="entry name" value="Ig-like_fold"/>
</dbReference>
<name>A0ABP8VNR9_9ACTN</name>
<comment type="similarity">
    <text evidence="1">Belongs to the intimin/invasin family.</text>
</comment>
<evidence type="ECO:0000259" key="3">
    <source>
        <dbReference type="PROSITE" id="PS51127"/>
    </source>
</evidence>
<sequence length="514" mass="53184">MSGRRQHCSHLFHSTTRSIRKDPMTTIPTPRYLPLAVAATLSLGLAGAVLPAVAAGAAEPPAGTTVTVTGLGTGTPGVLQTATVLVEAPDGDDAGSAPDPVAGQEVVLSLDHGFFSTGAPAEAPVVGEQAGVWEQQGAELTVTTDAQGRATALVGIERDEEFDDDGAATALLTATAGSTTPVSGEDEASWSTANPLNGGVRVELSPAGEQVGPTSPSLAGNRTYFEVLATDQFGNPVDGQTLDLAYDGDLDDWDYSDDVVDPSDLDDNGDIWVVSFEPGTIEVSAAWTDAPTYLYTDTAGTAVAGTAEATGRADAEFYAVDFARSRVTMASSATDTVLAGSTVTQTVTVVDQLGNPVPGLQVQFLRFGPDSGGGEARVTRTTSARGQASYTFVGSQVGTARVTARVSDAVDGRSVAGVVRFGSRVTSRLTEAEGGARNDTLQVRAQKAAAGAKVVLYKVKGERRVAVSTRRLDKTGTATLSVRDRNRDKRTSYVALVRSTATTVADETPVVRVR</sequence>
<proteinExistence type="inferred from homology"/>
<organism evidence="4 5">
    <name type="scientific">Nocardioides nanhaiensis</name>
    <dbReference type="NCBI Taxonomy" id="1476871"/>
    <lineage>
        <taxon>Bacteria</taxon>
        <taxon>Bacillati</taxon>
        <taxon>Actinomycetota</taxon>
        <taxon>Actinomycetes</taxon>
        <taxon>Propionibacteriales</taxon>
        <taxon>Nocardioidaceae</taxon>
        <taxon>Nocardioides</taxon>
    </lineage>
</organism>
<feature type="domain" description="Big-1" evidence="3">
    <location>
        <begin position="326"/>
        <end position="418"/>
    </location>
</feature>
<gene>
    <name evidence="4" type="ORF">GCM10023226_00560</name>
</gene>
<protein>
    <recommendedName>
        <fullName evidence="3">Big-1 domain-containing protein</fullName>
    </recommendedName>
</protein>
<evidence type="ECO:0000313" key="4">
    <source>
        <dbReference type="EMBL" id="GAA4668500.1"/>
    </source>
</evidence>
<dbReference type="InterPro" id="IPR008964">
    <property type="entry name" value="Invasin/intimin_cell_adhesion"/>
</dbReference>